<keyword evidence="1" id="KW-0812">Transmembrane</keyword>
<name>A0ABV6G9D9_9BACI</name>
<evidence type="ECO:0000256" key="1">
    <source>
        <dbReference type="SAM" id="Phobius"/>
    </source>
</evidence>
<dbReference type="Proteomes" id="UP001589854">
    <property type="component" value="Unassembled WGS sequence"/>
</dbReference>
<evidence type="ECO:0000313" key="2">
    <source>
        <dbReference type="EMBL" id="MFC0270290.1"/>
    </source>
</evidence>
<evidence type="ECO:0000313" key="3">
    <source>
        <dbReference type="Proteomes" id="UP001589854"/>
    </source>
</evidence>
<sequence>MKNLVYTVLAMFLLFFGLTNLTFTGDTAQSMFIFSWIGLVIFVIGGNLVHHLYFKKKRVVKLNNSFYRYSKKEKQRALH</sequence>
<keyword evidence="3" id="KW-1185">Reference proteome</keyword>
<proteinExistence type="predicted"/>
<dbReference type="RefSeq" id="WP_378930073.1">
    <property type="nucleotide sequence ID" value="NZ_JBHLVO010000001.1"/>
</dbReference>
<dbReference type="EMBL" id="JBHLVO010000001">
    <property type="protein sequence ID" value="MFC0270290.1"/>
    <property type="molecule type" value="Genomic_DNA"/>
</dbReference>
<keyword evidence="1" id="KW-1133">Transmembrane helix</keyword>
<reference evidence="2 3" key="1">
    <citation type="submission" date="2024-09" db="EMBL/GenBank/DDBJ databases">
        <authorList>
            <person name="Sun Q."/>
            <person name="Mori K."/>
        </authorList>
    </citation>
    <scope>NUCLEOTIDE SEQUENCE [LARGE SCALE GENOMIC DNA]</scope>
    <source>
        <strain evidence="2 3">CCM 7228</strain>
    </source>
</reference>
<keyword evidence="1" id="KW-0472">Membrane</keyword>
<accession>A0ABV6G9D9</accession>
<protein>
    <submittedName>
        <fullName evidence="2">Uncharacterized protein</fullName>
    </submittedName>
</protein>
<comment type="caution">
    <text evidence="2">The sequence shown here is derived from an EMBL/GenBank/DDBJ whole genome shotgun (WGS) entry which is preliminary data.</text>
</comment>
<gene>
    <name evidence="2" type="ORF">ACFFIX_02290</name>
</gene>
<organism evidence="2 3">
    <name type="scientific">Metabacillus herbersteinensis</name>
    <dbReference type="NCBI Taxonomy" id="283816"/>
    <lineage>
        <taxon>Bacteria</taxon>
        <taxon>Bacillati</taxon>
        <taxon>Bacillota</taxon>
        <taxon>Bacilli</taxon>
        <taxon>Bacillales</taxon>
        <taxon>Bacillaceae</taxon>
        <taxon>Metabacillus</taxon>
    </lineage>
</organism>
<feature type="transmembrane region" description="Helical" evidence="1">
    <location>
        <begin position="34"/>
        <end position="54"/>
    </location>
</feature>